<reference evidence="4 5" key="1">
    <citation type="journal article" date="2014" name="Antonie Van Leeuwenhoek">
        <title>Hyphomonas beringensis sp. nov. and Hyphomonas chukchiensis sp. nov., isolated from surface seawater of the Bering Sea and Chukchi Sea.</title>
        <authorList>
            <person name="Li C."/>
            <person name="Lai Q."/>
            <person name="Li G."/>
            <person name="Dong C."/>
            <person name="Wang J."/>
            <person name="Liao Y."/>
            <person name="Shao Z."/>
        </authorList>
    </citation>
    <scope>NUCLEOTIDE SEQUENCE [LARGE SCALE GENOMIC DNA]</scope>
    <source>
        <strain evidence="4 5">VP2</strain>
    </source>
</reference>
<evidence type="ECO:0000256" key="1">
    <source>
        <dbReference type="ARBA" id="ARBA00006484"/>
    </source>
</evidence>
<dbReference type="PRINTS" id="PR00080">
    <property type="entry name" value="SDRFAMILY"/>
</dbReference>
<sequence length="250" mass="26403">MTPGIALVTGAGARLGRAMALALGEDGWKVAVHYHSSSEGADETCEVIRKAGGTAEAIEADLADEDARSGLIPGVADLLGGPVSLLINSASTFHDDTALTHSREDWDAHMEPNLRAPVHLAQLMASDLPDGQKGLVINMIDQRVWKLNPVFFTYTLSKAALWQATQTLAQALAPDVRVNGIGPGPTLASVHQTPEEFAAEKAATLTGEGSSPEEIVRAMRYLIAASSVTGQMIASDGGQHLMWQTPDMNI</sequence>
<dbReference type="InterPro" id="IPR036291">
    <property type="entry name" value="NAD(P)-bd_dom_sf"/>
</dbReference>
<dbReference type="NCBIfam" id="NF006597">
    <property type="entry name" value="PRK09134.1"/>
    <property type="match status" value="1"/>
</dbReference>
<accession>A0A059FKG6</accession>
<dbReference type="SUPFAM" id="SSF51735">
    <property type="entry name" value="NAD(P)-binding Rossmann-fold domains"/>
    <property type="match status" value="1"/>
</dbReference>
<evidence type="ECO:0000256" key="3">
    <source>
        <dbReference type="RuleBase" id="RU000363"/>
    </source>
</evidence>
<evidence type="ECO:0000313" key="5">
    <source>
        <dbReference type="Proteomes" id="UP000024816"/>
    </source>
</evidence>
<keyword evidence="2" id="KW-0560">Oxidoreductase</keyword>
<organism evidence="4 5">
    <name type="scientific">Hyphomonas jannaschiana VP2</name>
    <dbReference type="NCBI Taxonomy" id="1280952"/>
    <lineage>
        <taxon>Bacteria</taxon>
        <taxon>Pseudomonadati</taxon>
        <taxon>Pseudomonadota</taxon>
        <taxon>Alphaproteobacteria</taxon>
        <taxon>Hyphomonadales</taxon>
        <taxon>Hyphomonadaceae</taxon>
        <taxon>Hyphomonas</taxon>
    </lineage>
</organism>
<gene>
    <name evidence="4" type="ORF">HJA_01440</name>
</gene>
<dbReference type="AlphaFoldDB" id="A0A059FKG6"/>
<dbReference type="RefSeq" id="WP_035577279.1">
    <property type="nucleotide sequence ID" value="NZ_ARYJ01000001.1"/>
</dbReference>
<dbReference type="eggNOG" id="COG1028">
    <property type="taxonomic scope" value="Bacteria"/>
</dbReference>
<dbReference type="PATRIC" id="fig|1280952.3.peg.292"/>
<keyword evidence="5" id="KW-1185">Reference proteome</keyword>
<evidence type="ECO:0000256" key="2">
    <source>
        <dbReference type="ARBA" id="ARBA00023002"/>
    </source>
</evidence>
<evidence type="ECO:0000313" key="4">
    <source>
        <dbReference type="EMBL" id="KCZ91160.1"/>
    </source>
</evidence>
<dbReference type="EMBL" id="ARYJ01000001">
    <property type="protein sequence ID" value="KCZ91160.1"/>
    <property type="molecule type" value="Genomic_DNA"/>
</dbReference>
<comment type="caution">
    <text evidence="4">The sequence shown here is derived from an EMBL/GenBank/DDBJ whole genome shotgun (WGS) entry which is preliminary data.</text>
</comment>
<dbReference type="GO" id="GO:0016491">
    <property type="term" value="F:oxidoreductase activity"/>
    <property type="evidence" value="ECO:0007669"/>
    <property type="project" value="UniProtKB-KW"/>
</dbReference>
<dbReference type="Proteomes" id="UP000024816">
    <property type="component" value="Unassembled WGS sequence"/>
</dbReference>
<proteinExistence type="inferred from homology"/>
<dbReference type="OrthoDB" id="9786360at2"/>
<name>A0A059FKG6_9PROT</name>
<comment type="similarity">
    <text evidence="1 3">Belongs to the short-chain dehydrogenases/reductases (SDR) family.</text>
</comment>
<dbReference type="Pfam" id="PF00106">
    <property type="entry name" value="adh_short"/>
    <property type="match status" value="1"/>
</dbReference>
<dbReference type="PANTHER" id="PTHR43639:SF1">
    <property type="entry name" value="SHORT-CHAIN DEHYDROGENASE_REDUCTASE FAMILY PROTEIN"/>
    <property type="match status" value="1"/>
</dbReference>
<dbReference type="PRINTS" id="PR00081">
    <property type="entry name" value="GDHRDH"/>
</dbReference>
<dbReference type="Gene3D" id="3.40.50.720">
    <property type="entry name" value="NAD(P)-binding Rossmann-like Domain"/>
    <property type="match status" value="1"/>
</dbReference>
<dbReference type="STRING" id="1280952.HJA_01440"/>
<protein>
    <submittedName>
        <fullName evidence="4">Short chain dehydrogenase/reductase family oxidoreductase</fullName>
    </submittedName>
</protein>
<dbReference type="PANTHER" id="PTHR43639">
    <property type="entry name" value="OXIDOREDUCTASE, SHORT-CHAIN DEHYDROGENASE/REDUCTASE FAMILY (AFU_ORTHOLOGUE AFUA_5G02870)"/>
    <property type="match status" value="1"/>
</dbReference>
<dbReference type="InterPro" id="IPR002347">
    <property type="entry name" value="SDR_fam"/>
</dbReference>